<evidence type="ECO:0000313" key="3">
    <source>
        <dbReference type="Proteomes" id="UP000422569"/>
    </source>
</evidence>
<evidence type="ECO:0000256" key="1">
    <source>
        <dbReference type="SAM" id="SignalP"/>
    </source>
</evidence>
<dbReference type="EMBL" id="CP044331">
    <property type="protein sequence ID" value="QGM98354.1"/>
    <property type="molecule type" value="Genomic_DNA"/>
</dbReference>
<gene>
    <name evidence="2" type="ORF">F7D14_13285</name>
</gene>
<name>A0A6B8M3B1_9HYPH</name>
<evidence type="ECO:0008006" key="4">
    <source>
        <dbReference type="Google" id="ProtNLM"/>
    </source>
</evidence>
<accession>A0A6B8M3B1</accession>
<dbReference type="Proteomes" id="UP000422569">
    <property type="component" value="Chromosome"/>
</dbReference>
<keyword evidence="1" id="KW-0732">Signal</keyword>
<reference evidence="2 3" key="1">
    <citation type="submission" date="2019-09" db="EMBL/GenBank/DDBJ databases">
        <title>Isolation and complete genome sequencing of Methylocystis species.</title>
        <authorList>
            <person name="Rumah B.L."/>
            <person name="Stead C.E."/>
            <person name="Stevens B.C."/>
            <person name="Minton N.P."/>
            <person name="Grosse-Honebrink A."/>
            <person name="Zhang Y."/>
        </authorList>
    </citation>
    <scope>NUCLEOTIDE SEQUENCE [LARGE SCALE GENOMIC DNA]</scope>
    <source>
        <strain evidence="2 3">BRCS2</strain>
    </source>
</reference>
<dbReference type="AlphaFoldDB" id="A0A6B8M3B1"/>
<proteinExistence type="predicted"/>
<feature type="signal peptide" evidence="1">
    <location>
        <begin position="1"/>
        <end position="28"/>
    </location>
</feature>
<protein>
    <recommendedName>
        <fullName evidence="4">BA14K family protein</fullName>
    </recommendedName>
</protein>
<organism evidence="2 3">
    <name type="scientific">Methylocystis parvus</name>
    <dbReference type="NCBI Taxonomy" id="134"/>
    <lineage>
        <taxon>Bacteria</taxon>
        <taxon>Pseudomonadati</taxon>
        <taxon>Pseudomonadota</taxon>
        <taxon>Alphaproteobacteria</taxon>
        <taxon>Hyphomicrobiales</taxon>
        <taxon>Methylocystaceae</taxon>
        <taxon>Methylocystis</taxon>
    </lineage>
</organism>
<sequence length="149" mass="16661">MRKNLKTLILAALSGATALSSLPPEALAGPMSVAPPSVVGLSGPATNVYYYRRWGYRPHGYWRPHYRSWGYYRPYRHRHWGYRSYYRRVYYGYPAYYGYGYDPAGAMFAGAALGIMGAGLAAATAPRWGYGGWGWGGGWGPGWGWGGWW</sequence>
<dbReference type="RefSeq" id="WP_016917882.1">
    <property type="nucleotide sequence ID" value="NZ_CP044331.1"/>
</dbReference>
<keyword evidence="3" id="KW-1185">Reference proteome</keyword>
<dbReference type="KEGG" id="mpar:F7D14_13285"/>
<feature type="chain" id="PRO_5025584709" description="BA14K family protein" evidence="1">
    <location>
        <begin position="29"/>
        <end position="149"/>
    </location>
</feature>
<evidence type="ECO:0000313" key="2">
    <source>
        <dbReference type="EMBL" id="QGM98354.1"/>
    </source>
</evidence>